<gene>
    <name evidence="1" type="ORF">CM83_5110</name>
</gene>
<name>A0A0A9XQF2_LYGHE</name>
<reference evidence="1" key="2">
    <citation type="submission" date="2014-07" db="EMBL/GenBank/DDBJ databases">
        <authorList>
            <person name="Hull J."/>
        </authorList>
    </citation>
    <scope>NUCLEOTIDE SEQUENCE</scope>
</reference>
<reference evidence="1" key="1">
    <citation type="journal article" date="2014" name="PLoS ONE">
        <title>Transcriptome-Based Identification of ABC Transporters in the Western Tarnished Plant Bug Lygus hesperus.</title>
        <authorList>
            <person name="Hull J.J."/>
            <person name="Chaney K."/>
            <person name="Geib S.M."/>
            <person name="Fabrick J.A."/>
            <person name="Brent C.S."/>
            <person name="Walsh D."/>
            <person name="Lavine L.C."/>
        </authorList>
    </citation>
    <scope>NUCLEOTIDE SEQUENCE</scope>
</reference>
<protein>
    <submittedName>
        <fullName evidence="1">Uncharacterized protein</fullName>
    </submittedName>
</protein>
<dbReference type="AlphaFoldDB" id="A0A0A9XQF2"/>
<proteinExistence type="predicted"/>
<dbReference type="EMBL" id="GBHO01021440">
    <property type="protein sequence ID" value="JAG22164.1"/>
    <property type="molecule type" value="Transcribed_RNA"/>
</dbReference>
<evidence type="ECO:0000313" key="1">
    <source>
        <dbReference type="EMBL" id="JAG22164.1"/>
    </source>
</evidence>
<accession>A0A0A9XQF2</accession>
<organism evidence="1">
    <name type="scientific">Lygus hesperus</name>
    <name type="common">Western plant bug</name>
    <dbReference type="NCBI Taxonomy" id="30085"/>
    <lineage>
        <taxon>Eukaryota</taxon>
        <taxon>Metazoa</taxon>
        <taxon>Ecdysozoa</taxon>
        <taxon>Arthropoda</taxon>
        <taxon>Hexapoda</taxon>
        <taxon>Insecta</taxon>
        <taxon>Pterygota</taxon>
        <taxon>Neoptera</taxon>
        <taxon>Paraneoptera</taxon>
        <taxon>Hemiptera</taxon>
        <taxon>Heteroptera</taxon>
        <taxon>Panheteroptera</taxon>
        <taxon>Cimicomorpha</taxon>
        <taxon>Miridae</taxon>
        <taxon>Mirini</taxon>
        <taxon>Lygus</taxon>
    </lineage>
</organism>
<sequence length="114" mass="12573">MVPCHACHSQEDAAAAVMKCGRVQIDQPRLSLPLRQQTINCCDGKLHREVTVNVCLAHVDQLITIEVTGFTTQCCDEMCCHFDVLLCVQDLSWHGKSISHGKHITPPPPQGLDV</sequence>